<comment type="similarity">
    <text evidence="2">Belongs to the autoinducer-2 exporter (AI-2E) (TC 2.A.86) family.</text>
</comment>
<dbReference type="PANTHER" id="PTHR21716">
    <property type="entry name" value="TRANSMEMBRANE PROTEIN"/>
    <property type="match status" value="1"/>
</dbReference>
<evidence type="ECO:0000256" key="8">
    <source>
        <dbReference type="SAM" id="MobiDB-lite"/>
    </source>
</evidence>
<feature type="transmembrane region" description="Helical" evidence="9">
    <location>
        <begin position="365"/>
        <end position="383"/>
    </location>
</feature>
<evidence type="ECO:0000256" key="7">
    <source>
        <dbReference type="ARBA" id="ARBA00023136"/>
    </source>
</evidence>
<keyword evidence="5 9" id="KW-0812">Transmembrane</keyword>
<keyword evidence="4" id="KW-1003">Cell membrane</keyword>
<dbReference type="Proteomes" id="UP000306196">
    <property type="component" value="Unassembled WGS sequence"/>
</dbReference>
<dbReference type="OrthoDB" id="9793390at2"/>
<feature type="transmembrane region" description="Helical" evidence="9">
    <location>
        <begin position="12"/>
        <end position="34"/>
    </location>
</feature>
<dbReference type="RefSeq" id="WP_138085115.1">
    <property type="nucleotide sequence ID" value="NZ_VAUV01000003.1"/>
</dbReference>
<protein>
    <submittedName>
        <fullName evidence="10">AI-2E family transporter</fullName>
    </submittedName>
</protein>
<feature type="transmembrane region" description="Helical" evidence="9">
    <location>
        <begin position="46"/>
        <end position="64"/>
    </location>
</feature>
<dbReference type="GO" id="GO:0005886">
    <property type="term" value="C:plasma membrane"/>
    <property type="evidence" value="ECO:0007669"/>
    <property type="project" value="UniProtKB-SubCell"/>
</dbReference>
<evidence type="ECO:0000256" key="1">
    <source>
        <dbReference type="ARBA" id="ARBA00004651"/>
    </source>
</evidence>
<sequence>MKKIPSTFQRSTLWTAITALSITVLGVLLVGFIYMGTRVIAFLQPILIPFAVAGVLAYLLEPVVAKLVQWKMKRQYAVLSVFLSVTAAFVGVLFLIVPAVEKQTGEFAMALFGTVDQESKVRSEGYLQKGSRAVQGFMQDRNAQLREKYGVDLLHWGAPTPVGETTPDGVELHGPKTPEEQERQSGDIGFVLPGEGDEAKYYTLQDLMSGEWLRNTLPQVGRNLWEFVRKSVGGFLGVFGFILSMVIVPLYLYYFLTEGPKIAESWSHYVPLRASEFKDEVVSALGEINGYLIAFFRGQLVVSIINGVATGLGLVIIGVKFGWFIGLLLCLLGIIPYLGIIVCWIPAVLIASLQGGSWIVSETGPWWVLPLVVTIIFIVVQQIDGLVITPKIVGESVGLHPMTVIFSVFAWSLIMGGLLGAILAVPMTAALKVLFQRYVWQRALSTRALADEEIVAP</sequence>
<evidence type="ECO:0000256" key="4">
    <source>
        <dbReference type="ARBA" id="ARBA00022475"/>
    </source>
</evidence>
<evidence type="ECO:0000313" key="11">
    <source>
        <dbReference type="Proteomes" id="UP000306196"/>
    </source>
</evidence>
<dbReference type="GO" id="GO:0055085">
    <property type="term" value="P:transmembrane transport"/>
    <property type="evidence" value="ECO:0007669"/>
    <property type="project" value="TreeGrafter"/>
</dbReference>
<comment type="subcellular location">
    <subcellularLocation>
        <location evidence="1">Cell membrane</location>
        <topology evidence="1">Multi-pass membrane protein</topology>
    </subcellularLocation>
</comment>
<comment type="caution">
    <text evidence="10">The sequence shown here is derived from an EMBL/GenBank/DDBJ whole genome shotgun (WGS) entry which is preliminary data.</text>
</comment>
<dbReference type="AlphaFoldDB" id="A0A5R8KIP4"/>
<feature type="transmembrane region" description="Helical" evidence="9">
    <location>
        <begin position="403"/>
        <end position="435"/>
    </location>
</feature>
<feature type="compositionally biased region" description="Basic and acidic residues" evidence="8">
    <location>
        <begin position="170"/>
        <end position="183"/>
    </location>
</feature>
<evidence type="ECO:0000256" key="9">
    <source>
        <dbReference type="SAM" id="Phobius"/>
    </source>
</evidence>
<dbReference type="Pfam" id="PF01594">
    <property type="entry name" value="AI-2E_transport"/>
    <property type="match status" value="2"/>
</dbReference>
<evidence type="ECO:0000313" key="10">
    <source>
        <dbReference type="EMBL" id="TLD72111.1"/>
    </source>
</evidence>
<dbReference type="EMBL" id="VAUV01000003">
    <property type="protein sequence ID" value="TLD72111.1"/>
    <property type="molecule type" value="Genomic_DNA"/>
</dbReference>
<feature type="transmembrane region" description="Helical" evidence="9">
    <location>
        <begin position="300"/>
        <end position="319"/>
    </location>
</feature>
<keyword evidence="3" id="KW-0813">Transport</keyword>
<dbReference type="InterPro" id="IPR002549">
    <property type="entry name" value="AI-2E-like"/>
</dbReference>
<feature type="transmembrane region" description="Helical" evidence="9">
    <location>
        <begin position="325"/>
        <end position="353"/>
    </location>
</feature>
<dbReference type="PANTHER" id="PTHR21716:SF53">
    <property type="entry name" value="PERMEASE PERM-RELATED"/>
    <property type="match status" value="1"/>
</dbReference>
<feature type="region of interest" description="Disordered" evidence="8">
    <location>
        <begin position="162"/>
        <end position="183"/>
    </location>
</feature>
<evidence type="ECO:0000256" key="2">
    <source>
        <dbReference type="ARBA" id="ARBA00009773"/>
    </source>
</evidence>
<organism evidence="10 11">
    <name type="scientific">Phragmitibacter flavus</name>
    <dbReference type="NCBI Taxonomy" id="2576071"/>
    <lineage>
        <taxon>Bacteria</taxon>
        <taxon>Pseudomonadati</taxon>
        <taxon>Verrucomicrobiota</taxon>
        <taxon>Verrucomicrobiia</taxon>
        <taxon>Verrucomicrobiales</taxon>
        <taxon>Verrucomicrobiaceae</taxon>
        <taxon>Phragmitibacter</taxon>
    </lineage>
</organism>
<keyword evidence="7 9" id="KW-0472">Membrane</keyword>
<evidence type="ECO:0000256" key="5">
    <source>
        <dbReference type="ARBA" id="ARBA00022692"/>
    </source>
</evidence>
<evidence type="ECO:0000256" key="6">
    <source>
        <dbReference type="ARBA" id="ARBA00022989"/>
    </source>
</evidence>
<proteinExistence type="inferred from homology"/>
<name>A0A5R8KIP4_9BACT</name>
<keyword evidence="6 9" id="KW-1133">Transmembrane helix</keyword>
<feature type="transmembrane region" description="Helical" evidence="9">
    <location>
        <begin position="232"/>
        <end position="256"/>
    </location>
</feature>
<gene>
    <name evidence="10" type="ORF">FEM03_05125</name>
</gene>
<evidence type="ECO:0000256" key="3">
    <source>
        <dbReference type="ARBA" id="ARBA00022448"/>
    </source>
</evidence>
<keyword evidence="11" id="KW-1185">Reference proteome</keyword>
<accession>A0A5R8KIP4</accession>
<feature type="transmembrane region" description="Helical" evidence="9">
    <location>
        <begin position="76"/>
        <end position="97"/>
    </location>
</feature>
<reference evidence="10 11" key="1">
    <citation type="submission" date="2019-05" db="EMBL/GenBank/DDBJ databases">
        <title>Verrucobacter flavum gen. nov., sp. nov. a new member of the family Verrucomicrobiaceae.</title>
        <authorList>
            <person name="Szuroczki S."/>
            <person name="Abbaszade G."/>
            <person name="Szabo A."/>
            <person name="Felfoldi T."/>
            <person name="Schumann P."/>
            <person name="Boka K."/>
            <person name="Keki Z."/>
            <person name="Toumi M."/>
            <person name="Toth E."/>
        </authorList>
    </citation>
    <scope>NUCLEOTIDE SEQUENCE [LARGE SCALE GENOMIC DNA]</scope>
    <source>
        <strain evidence="10 11">MG-N-17</strain>
    </source>
</reference>